<evidence type="ECO:0000313" key="4">
    <source>
        <dbReference type="Proteomes" id="UP000297053"/>
    </source>
</evidence>
<proteinExistence type="predicted"/>
<dbReference type="OMA" id="WERTLFF"/>
<dbReference type="KEGG" id="halz:E5139_08835"/>
<dbReference type="Proteomes" id="UP000297053">
    <property type="component" value="Chromosome"/>
</dbReference>
<dbReference type="GeneID" id="42179037"/>
<dbReference type="AlphaFoldDB" id="A0A4D6KI07"/>
<reference evidence="3 4" key="2">
    <citation type="submission" date="2019-04" db="EMBL/GenBank/DDBJ databases">
        <authorList>
            <person name="Yang S."/>
            <person name="Wei W."/>
        </authorList>
    </citation>
    <scope>NUCLEOTIDE SEQUENCE [LARGE SCALE GENOMIC DNA]</scope>
    <source>
        <strain evidence="4">ZP60</strain>
    </source>
</reference>
<keyword evidence="1" id="KW-0472">Membrane</keyword>
<evidence type="ECO:0000256" key="1">
    <source>
        <dbReference type="SAM" id="Phobius"/>
    </source>
</evidence>
<dbReference type="InterPro" id="IPR020846">
    <property type="entry name" value="MFS_dom"/>
</dbReference>
<feature type="transmembrane region" description="Helical" evidence="1">
    <location>
        <begin position="55"/>
        <end position="74"/>
    </location>
</feature>
<dbReference type="GO" id="GO:0022857">
    <property type="term" value="F:transmembrane transporter activity"/>
    <property type="evidence" value="ECO:0007669"/>
    <property type="project" value="InterPro"/>
</dbReference>
<name>A0A4D6KI07_9EURY</name>
<feature type="domain" description="Major facilitator superfamily (MFS) profile" evidence="2">
    <location>
        <begin position="1"/>
        <end position="76"/>
    </location>
</feature>
<sequence>MAGRYGNVDYATLTKRSFLLGVALFAIGGLGGTAAGAIGGPVPGWEQTLLFDLELVGLVIALVTPFLFGIVLPLTE</sequence>
<organism evidence="3 4">
    <name type="scientific">Halomicrobium mukohataei</name>
    <dbReference type="NCBI Taxonomy" id="57705"/>
    <lineage>
        <taxon>Archaea</taxon>
        <taxon>Methanobacteriati</taxon>
        <taxon>Methanobacteriota</taxon>
        <taxon>Stenosarchaea group</taxon>
        <taxon>Halobacteria</taxon>
        <taxon>Halobacteriales</taxon>
        <taxon>Haloarculaceae</taxon>
        <taxon>Halomicrobium</taxon>
    </lineage>
</organism>
<dbReference type="Pfam" id="PF25259">
    <property type="entry name" value="DUF7860"/>
    <property type="match status" value="1"/>
</dbReference>
<dbReference type="EMBL" id="CP039375">
    <property type="protein sequence ID" value="QCD65731.1"/>
    <property type="molecule type" value="Genomic_DNA"/>
</dbReference>
<evidence type="ECO:0000313" key="3">
    <source>
        <dbReference type="EMBL" id="QCD65731.1"/>
    </source>
</evidence>
<accession>A0A4D6KI07</accession>
<protein>
    <recommendedName>
        <fullName evidence="2">Major facilitator superfamily (MFS) profile domain-containing protein</fullName>
    </recommendedName>
</protein>
<gene>
    <name evidence="3" type="ORF">E5139_08835</name>
</gene>
<dbReference type="PROSITE" id="PS50850">
    <property type="entry name" value="MFS"/>
    <property type="match status" value="1"/>
</dbReference>
<keyword evidence="1" id="KW-1133">Transmembrane helix</keyword>
<reference evidence="3 4" key="1">
    <citation type="submission" date="2019-04" db="EMBL/GenBank/DDBJ databases">
        <title>Complete genome sequence of Arthrobacter sp. ZXY-2 associated with effective atrazine degradation and salt adaptation.</title>
        <authorList>
            <person name="Zhao X."/>
        </authorList>
    </citation>
    <scope>NUCLEOTIDE SEQUENCE [LARGE SCALE GENOMIC DNA]</scope>
    <source>
        <strain evidence="4">ZP60</strain>
    </source>
</reference>
<evidence type="ECO:0000259" key="2">
    <source>
        <dbReference type="PROSITE" id="PS50850"/>
    </source>
</evidence>
<dbReference type="InterPro" id="IPR057182">
    <property type="entry name" value="DUF7860"/>
</dbReference>
<dbReference type="RefSeq" id="WP_015762105.1">
    <property type="nucleotide sequence ID" value="NZ_CP039375.1"/>
</dbReference>
<keyword evidence="1" id="KW-0812">Transmembrane</keyword>